<dbReference type="SMART" id="SM00220">
    <property type="entry name" value="S_TKc"/>
    <property type="match status" value="1"/>
</dbReference>
<dbReference type="GO" id="GO:0051301">
    <property type="term" value="P:cell division"/>
    <property type="evidence" value="ECO:0007669"/>
    <property type="project" value="UniProtKB-KW"/>
</dbReference>
<comment type="subcellular location">
    <subcellularLocation>
        <location evidence="1">Nucleus</location>
    </subcellularLocation>
</comment>
<comment type="similarity">
    <text evidence="2">Belongs to the protein kinase superfamily. CMGC Ser/Thr protein kinase family. CDC2/CDKX subfamily.</text>
</comment>
<dbReference type="SUPFAM" id="SSF56112">
    <property type="entry name" value="Protein kinase-like (PK-like)"/>
    <property type="match status" value="1"/>
</dbReference>
<dbReference type="Pfam" id="PF00069">
    <property type="entry name" value="Pkinase"/>
    <property type="match status" value="1"/>
</dbReference>
<keyword evidence="12" id="KW-0131">Cell cycle</keyword>
<evidence type="ECO:0000256" key="9">
    <source>
        <dbReference type="ARBA" id="ARBA00022777"/>
    </source>
</evidence>
<dbReference type="PANTHER" id="PTHR24056">
    <property type="entry name" value="CELL DIVISION PROTEIN KINASE"/>
    <property type="match status" value="1"/>
</dbReference>
<dbReference type="InterPro" id="IPR050108">
    <property type="entry name" value="CDK"/>
</dbReference>
<keyword evidence="4" id="KW-0597">Phosphoprotein</keyword>
<dbReference type="Gene3D" id="3.30.200.20">
    <property type="entry name" value="Phosphorylase Kinase, domain 1"/>
    <property type="match status" value="1"/>
</dbReference>
<reference evidence="16" key="2">
    <citation type="submission" date="2018-02" db="UniProtKB">
        <authorList>
            <consortium name="EnsemblMetazoa"/>
        </authorList>
    </citation>
    <scope>IDENTIFICATION</scope>
</reference>
<dbReference type="EMBL" id="CMVM020000161">
    <property type="status" value="NOT_ANNOTATED_CDS"/>
    <property type="molecule type" value="Genomic_DNA"/>
</dbReference>
<dbReference type="CDD" id="cd07829">
    <property type="entry name" value="STKc_CDK_like"/>
    <property type="match status" value="1"/>
</dbReference>
<evidence type="ECO:0000313" key="16">
    <source>
        <dbReference type="EnsemblMetazoa" id="OVOC5720.1"/>
    </source>
</evidence>
<evidence type="ECO:0000256" key="2">
    <source>
        <dbReference type="ARBA" id="ARBA00006485"/>
    </source>
</evidence>
<dbReference type="PROSITE" id="PS00108">
    <property type="entry name" value="PROTEIN_KINASE_ST"/>
    <property type="match status" value="1"/>
</dbReference>
<organism evidence="16 17">
    <name type="scientific">Onchocerca volvulus</name>
    <dbReference type="NCBI Taxonomy" id="6282"/>
    <lineage>
        <taxon>Eukaryota</taxon>
        <taxon>Metazoa</taxon>
        <taxon>Ecdysozoa</taxon>
        <taxon>Nematoda</taxon>
        <taxon>Chromadorea</taxon>
        <taxon>Rhabditida</taxon>
        <taxon>Spirurina</taxon>
        <taxon>Spiruromorpha</taxon>
        <taxon>Filarioidea</taxon>
        <taxon>Onchocercidae</taxon>
        <taxon>Onchocerca</taxon>
    </lineage>
</organism>
<keyword evidence="3" id="KW-0723">Serine/threonine-protein kinase</keyword>
<evidence type="ECO:0000256" key="14">
    <source>
        <dbReference type="ARBA" id="ARBA00048367"/>
    </source>
</evidence>
<evidence type="ECO:0000256" key="12">
    <source>
        <dbReference type="ARBA" id="ARBA00023306"/>
    </source>
</evidence>
<proteinExistence type="inferred from homology"/>
<protein>
    <submittedName>
        <fullName evidence="16">Protein kinase domain-containing protein</fullName>
    </submittedName>
</protein>
<keyword evidence="11" id="KW-0539">Nucleus</keyword>
<keyword evidence="10" id="KW-0067">ATP-binding</keyword>
<reference evidence="17" key="1">
    <citation type="submission" date="2013-10" db="EMBL/GenBank/DDBJ databases">
        <title>Genome sequencing of Onchocerca volvulus.</title>
        <authorList>
            <person name="Cotton J."/>
            <person name="Tsai J."/>
            <person name="Stanley E."/>
            <person name="Tracey A."/>
            <person name="Holroyd N."/>
            <person name="Lustigman S."/>
            <person name="Berriman M."/>
        </authorList>
    </citation>
    <scope>NUCLEOTIDE SEQUENCE</scope>
</reference>
<evidence type="ECO:0000256" key="1">
    <source>
        <dbReference type="ARBA" id="ARBA00004123"/>
    </source>
</evidence>
<evidence type="ECO:0000256" key="13">
    <source>
        <dbReference type="ARBA" id="ARBA00047811"/>
    </source>
</evidence>
<sequence length="330" mass="38207">MMMNLCLNVEWLKTATNIVQLFNNGVEKANPKQPINLRKNGPPGLENFCQFEKIGEGGYGVVVYKAIEKGNKKQVAVKRMDLDEEEGIPVTTVREVSLLRELQHPNIVFFNKVVFEEHEIYLIFEYVDMDLRRYIDLIPDDKLMDRAEQKLFLCQILQSICYCHQRCILHRDLKPENILVNTEHTVKLADFGLARTIAIPVRVYTREIVTLCYRAPEILLGTERYSMGINIWSIGCIILSTPTEETWNGVSNLPHYSTKFPQWKKCSLKKILGKYMDSGSLEILKAMLAYNPEERVSAKKLLKDPYFNDIDRKKLPARNYDGTSKFPSHR</sequence>
<dbReference type="GO" id="GO:0005524">
    <property type="term" value="F:ATP binding"/>
    <property type="evidence" value="ECO:0007669"/>
    <property type="project" value="UniProtKB-KW"/>
</dbReference>
<evidence type="ECO:0000256" key="3">
    <source>
        <dbReference type="ARBA" id="ARBA00022527"/>
    </source>
</evidence>
<dbReference type="InterPro" id="IPR011009">
    <property type="entry name" value="Kinase-like_dom_sf"/>
</dbReference>
<evidence type="ECO:0000256" key="4">
    <source>
        <dbReference type="ARBA" id="ARBA00022553"/>
    </source>
</evidence>
<keyword evidence="6" id="KW-0808">Transferase</keyword>
<keyword evidence="8" id="KW-0498">Mitosis</keyword>
<dbReference type="AlphaFoldDB" id="A0A2K6W6C9"/>
<accession>A0A2K6W6C9</accession>
<dbReference type="PANTHER" id="PTHR24056:SF334">
    <property type="entry name" value="CYCLIN-DEPENDENT KINASE 1"/>
    <property type="match status" value="1"/>
</dbReference>
<dbReference type="Gene3D" id="1.10.510.10">
    <property type="entry name" value="Transferase(Phosphotransferase) domain 1"/>
    <property type="match status" value="1"/>
</dbReference>
<evidence type="ECO:0000256" key="5">
    <source>
        <dbReference type="ARBA" id="ARBA00022618"/>
    </source>
</evidence>
<keyword evidence="17" id="KW-1185">Reference proteome</keyword>
<evidence type="ECO:0000256" key="6">
    <source>
        <dbReference type="ARBA" id="ARBA00022679"/>
    </source>
</evidence>
<name>A0A2K6W6C9_ONCVO</name>
<keyword evidence="5" id="KW-0132">Cell division</keyword>
<dbReference type="FunFam" id="3.30.200.20:FF:000124">
    <property type="entry name" value="Cyclin-dependent kinase 4"/>
    <property type="match status" value="1"/>
</dbReference>
<comment type="catalytic activity">
    <reaction evidence="14">
        <text>L-seryl-[protein] + ATP = O-phospho-L-seryl-[protein] + ADP + H(+)</text>
        <dbReference type="Rhea" id="RHEA:17989"/>
        <dbReference type="Rhea" id="RHEA-COMP:9863"/>
        <dbReference type="Rhea" id="RHEA-COMP:11604"/>
        <dbReference type="ChEBI" id="CHEBI:15378"/>
        <dbReference type="ChEBI" id="CHEBI:29999"/>
        <dbReference type="ChEBI" id="CHEBI:30616"/>
        <dbReference type="ChEBI" id="CHEBI:83421"/>
        <dbReference type="ChEBI" id="CHEBI:456216"/>
        <dbReference type="EC" id="2.7.11.22"/>
    </reaction>
</comment>
<dbReference type="GO" id="GO:0008353">
    <property type="term" value="F:RNA polymerase II CTD heptapeptide repeat kinase activity"/>
    <property type="evidence" value="ECO:0007669"/>
    <property type="project" value="UniProtKB-EC"/>
</dbReference>
<keyword evidence="7" id="KW-0547">Nucleotide-binding</keyword>
<evidence type="ECO:0000256" key="8">
    <source>
        <dbReference type="ARBA" id="ARBA00022776"/>
    </source>
</evidence>
<dbReference type="InterPro" id="IPR000719">
    <property type="entry name" value="Prot_kinase_dom"/>
</dbReference>
<dbReference type="Proteomes" id="UP000024404">
    <property type="component" value="Unassembled WGS sequence"/>
</dbReference>
<dbReference type="OMA" id="DIATIWY"/>
<comment type="catalytic activity">
    <reaction evidence="13">
        <text>L-threonyl-[protein] + ATP = O-phospho-L-threonyl-[protein] + ADP + H(+)</text>
        <dbReference type="Rhea" id="RHEA:46608"/>
        <dbReference type="Rhea" id="RHEA-COMP:11060"/>
        <dbReference type="Rhea" id="RHEA-COMP:11605"/>
        <dbReference type="ChEBI" id="CHEBI:15378"/>
        <dbReference type="ChEBI" id="CHEBI:30013"/>
        <dbReference type="ChEBI" id="CHEBI:30616"/>
        <dbReference type="ChEBI" id="CHEBI:61977"/>
        <dbReference type="ChEBI" id="CHEBI:456216"/>
        <dbReference type="EC" id="2.7.11.22"/>
    </reaction>
</comment>
<dbReference type="EnsemblMetazoa" id="OVOC5720.1">
    <property type="protein sequence ID" value="OVOC5720.1"/>
    <property type="gene ID" value="WBGene00242529"/>
</dbReference>
<dbReference type="GO" id="GO:0007095">
    <property type="term" value="P:mitotic G2 DNA damage checkpoint signaling"/>
    <property type="evidence" value="ECO:0007669"/>
    <property type="project" value="TreeGrafter"/>
</dbReference>
<dbReference type="GO" id="GO:0005634">
    <property type="term" value="C:nucleus"/>
    <property type="evidence" value="ECO:0007669"/>
    <property type="project" value="UniProtKB-SubCell"/>
</dbReference>
<dbReference type="InterPro" id="IPR008271">
    <property type="entry name" value="Ser/Thr_kinase_AS"/>
</dbReference>
<dbReference type="GO" id="GO:0004693">
    <property type="term" value="F:cyclin-dependent protein serine/threonine kinase activity"/>
    <property type="evidence" value="ECO:0007669"/>
    <property type="project" value="UniProtKB-EC"/>
</dbReference>
<evidence type="ECO:0000256" key="11">
    <source>
        <dbReference type="ARBA" id="ARBA00023242"/>
    </source>
</evidence>
<evidence type="ECO:0000313" key="17">
    <source>
        <dbReference type="Proteomes" id="UP000024404"/>
    </source>
</evidence>
<evidence type="ECO:0000256" key="15">
    <source>
        <dbReference type="ARBA" id="ARBA00049280"/>
    </source>
</evidence>
<evidence type="ECO:0000256" key="7">
    <source>
        <dbReference type="ARBA" id="ARBA00022741"/>
    </source>
</evidence>
<dbReference type="PROSITE" id="PS50011">
    <property type="entry name" value="PROTEIN_KINASE_DOM"/>
    <property type="match status" value="1"/>
</dbReference>
<evidence type="ECO:0000256" key="10">
    <source>
        <dbReference type="ARBA" id="ARBA00022840"/>
    </source>
</evidence>
<dbReference type="GO" id="GO:0000086">
    <property type="term" value="P:G2/M transition of mitotic cell cycle"/>
    <property type="evidence" value="ECO:0007669"/>
    <property type="project" value="TreeGrafter"/>
</dbReference>
<comment type="catalytic activity">
    <reaction evidence="15">
        <text>[DNA-directed RNA polymerase] + ATP = phospho-[DNA-directed RNA polymerase] + ADP + H(+)</text>
        <dbReference type="Rhea" id="RHEA:10216"/>
        <dbReference type="Rhea" id="RHEA-COMP:11321"/>
        <dbReference type="Rhea" id="RHEA-COMP:11322"/>
        <dbReference type="ChEBI" id="CHEBI:15378"/>
        <dbReference type="ChEBI" id="CHEBI:30616"/>
        <dbReference type="ChEBI" id="CHEBI:43176"/>
        <dbReference type="ChEBI" id="CHEBI:68546"/>
        <dbReference type="ChEBI" id="CHEBI:456216"/>
        <dbReference type="EC" id="2.7.11.23"/>
    </reaction>
</comment>
<dbReference type="STRING" id="6282.A0A2K6W6C9"/>
<keyword evidence="9" id="KW-0418">Kinase</keyword>